<dbReference type="EMBL" id="LAFY01000077">
    <property type="protein sequence ID" value="KJY02203.1"/>
    <property type="molecule type" value="Genomic_DNA"/>
</dbReference>
<keyword evidence="13" id="KW-1185">Reference proteome</keyword>
<reference evidence="12 13" key="1">
    <citation type="submission" date="2015-03" db="EMBL/GenBank/DDBJ databases">
        <title>RNA-seq based gene annotation and comparative genomics of four Zymoseptoria species reveal species-specific pathogenicity related genes and transposable element activity.</title>
        <authorList>
            <person name="Grandaubert J."/>
            <person name="Bhattacharyya A."/>
            <person name="Stukenbrock E.H."/>
        </authorList>
    </citation>
    <scope>NUCLEOTIDE SEQUENCE [LARGE SCALE GENOMIC DNA]</scope>
    <source>
        <strain evidence="12 13">Zb18110</strain>
    </source>
</reference>
<comment type="similarity">
    <text evidence="2 9">Belongs to the SPCS3 family.</text>
</comment>
<keyword evidence="7 9" id="KW-0472">Membrane</keyword>
<evidence type="ECO:0000256" key="5">
    <source>
        <dbReference type="ARBA" id="ARBA00022968"/>
    </source>
</evidence>
<evidence type="ECO:0000256" key="11">
    <source>
        <dbReference type="SAM" id="Phobius"/>
    </source>
</evidence>
<comment type="caution">
    <text evidence="12">The sequence shown here is derived from an EMBL/GenBank/DDBJ whole genome shotgun (WGS) entry which is preliminary data.</text>
</comment>
<dbReference type="STRING" id="1047168.A0A0F4GYU0"/>
<dbReference type="GO" id="GO:0045047">
    <property type="term" value="P:protein targeting to ER"/>
    <property type="evidence" value="ECO:0007669"/>
    <property type="project" value="TreeGrafter"/>
</dbReference>
<evidence type="ECO:0000313" key="13">
    <source>
        <dbReference type="Proteomes" id="UP000033647"/>
    </source>
</evidence>
<evidence type="ECO:0000313" key="12">
    <source>
        <dbReference type="EMBL" id="KJY02203.1"/>
    </source>
</evidence>
<evidence type="ECO:0000256" key="4">
    <source>
        <dbReference type="ARBA" id="ARBA00022824"/>
    </source>
</evidence>
<evidence type="ECO:0000256" key="1">
    <source>
        <dbReference type="ARBA" id="ARBA00004648"/>
    </source>
</evidence>
<evidence type="ECO:0000256" key="7">
    <source>
        <dbReference type="ARBA" id="ARBA00023136"/>
    </source>
</evidence>
<dbReference type="InterPro" id="IPR007653">
    <property type="entry name" value="SPC3"/>
</dbReference>
<evidence type="ECO:0000256" key="9">
    <source>
        <dbReference type="PIRNR" id="PIRNR016089"/>
    </source>
</evidence>
<keyword evidence="3 11" id="KW-0812">Transmembrane</keyword>
<dbReference type="Proteomes" id="UP000033647">
    <property type="component" value="Unassembled WGS sequence"/>
</dbReference>
<evidence type="ECO:0000256" key="8">
    <source>
        <dbReference type="ARBA" id="ARBA00045670"/>
    </source>
</evidence>
<dbReference type="PANTHER" id="PTHR12804">
    <property type="entry name" value="MICROSOMAL SIGNAL PEPTIDASE 23 KD SUBUNIT SPC22/23"/>
    <property type="match status" value="1"/>
</dbReference>
<dbReference type="AlphaFoldDB" id="A0A0F4GYU0"/>
<evidence type="ECO:0000256" key="2">
    <source>
        <dbReference type="ARBA" id="ARBA00009289"/>
    </source>
</evidence>
<accession>A0A0F4GYU0</accession>
<dbReference type="GO" id="GO:0005787">
    <property type="term" value="C:signal peptidase complex"/>
    <property type="evidence" value="ECO:0007669"/>
    <property type="project" value="UniProtKB-UniRule"/>
</dbReference>
<keyword evidence="5" id="KW-0735">Signal-anchor</keyword>
<sequence length="257" mass="28592">MHSTFVRLQNVFGYFTSVAFAVAAAIAVSVLLSPQSPSASLELKNVRVAKGRPHYSSMKREEYAHVTFDLSTDLTTLFNWNTKQIFLYITASYPASHKSTSTDPIPDSEIVIWDAIIPADSAPPHPNTYIHPTIKPATSKDKKKQPKPKRSDGKPYPAGTSPGIVRLQDQKPKYQITDVSGKIAERTNATLTLHWNVQPWVGLLTWTNRQTYGRWEGLQGGESERFDFPKLPSPSETVKKEDLRTATGAERNRGSPA</sequence>
<keyword evidence="4 9" id="KW-0256">Endoplasmic reticulum</keyword>
<dbReference type="PIRSF" id="PIRSF016089">
    <property type="entry name" value="SPC22"/>
    <property type="match status" value="1"/>
</dbReference>
<feature type="transmembrane region" description="Helical" evidence="11">
    <location>
        <begin position="12"/>
        <end position="32"/>
    </location>
</feature>
<evidence type="ECO:0000256" key="3">
    <source>
        <dbReference type="ARBA" id="ARBA00022692"/>
    </source>
</evidence>
<evidence type="ECO:0000256" key="10">
    <source>
        <dbReference type="SAM" id="MobiDB-lite"/>
    </source>
</evidence>
<feature type="region of interest" description="Disordered" evidence="10">
    <location>
        <begin position="219"/>
        <end position="257"/>
    </location>
</feature>
<dbReference type="GO" id="GO:0006465">
    <property type="term" value="P:signal peptide processing"/>
    <property type="evidence" value="ECO:0007669"/>
    <property type="project" value="UniProtKB-UniRule"/>
</dbReference>
<comment type="subcellular location">
    <subcellularLocation>
        <location evidence="1">Endoplasmic reticulum membrane</location>
        <topology evidence="1">Single-pass type II membrane protein</topology>
    </subcellularLocation>
</comment>
<organism evidence="12 13">
    <name type="scientific">Zymoseptoria brevis</name>
    <dbReference type="NCBI Taxonomy" id="1047168"/>
    <lineage>
        <taxon>Eukaryota</taxon>
        <taxon>Fungi</taxon>
        <taxon>Dikarya</taxon>
        <taxon>Ascomycota</taxon>
        <taxon>Pezizomycotina</taxon>
        <taxon>Dothideomycetes</taxon>
        <taxon>Dothideomycetidae</taxon>
        <taxon>Mycosphaerellales</taxon>
        <taxon>Mycosphaerellaceae</taxon>
        <taxon>Zymoseptoria</taxon>
    </lineage>
</organism>
<feature type="compositionally biased region" description="Basic and acidic residues" evidence="10">
    <location>
        <begin position="237"/>
        <end position="257"/>
    </location>
</feature>
<evidence type="ECO:0000256" key="6">
    <source>
        <dbReference type="ARBA" id="ARBA00022989"/>
    </source>
</evidence>
<proteinExistence type="inferred from homology"/>
<protein>
    <recommendedName>
        <fullName evidence="9">Signal peptidase subunit 3</fullName>
    </recommendedName>
</protein>
<dbReference type="Pfam" id="PF04573">
    <property type="entry name" value="SPC22"/>
    <property type="match status" value="2"/>
</dbReference>
<dbReference type="PANTHER" id="PTHR12804:SF0">
    <property type="entry name" value="SIGNAL PEPTIDASE COMPLEX SUBUNIT 3"/>
    <property type="match status" value="1"/>
</dbReference>
<comment type="function">
    <text evidence="8">Essential component of the signal peptidase complex (SPC) which catalyzes the cleavage of N-terminal signal sequences from nascent proteins as they are translocated into the lumen of the endoplasmic reticulum. Essential for the SPC catalytic activity, possibly by stabilizing and positioning the active center of the complex close to the lumenal surface. Essential for viability.</text>
</comment>
<dbReference type="OrthoDB" id="10261524at2759"/>
<name>A0A0F4GYU0_9PEZI</name>
<gene>
    <name evidence="12" type="ORF">TI39_contig80g00001</name>
</gene>
<keyword evidence="6 11" id="KW-1133">Transmembrane helix</keyword>
<feature type="region of interest" description="Disordered" evidence="10">
    <location>
        <begin position="123"/>
        <end position="164"/>
    </location>
</feature>